<proteinExistence type="predicted"/>
<evidence type="ECO:0000313" key="1">
    <source>
        <dbReference type="EMBL" id="MXQ14042.1"/>
    </source>
</evidence>
<reference evidence="1 2" key="2">
    <citation type="submission" date="2020-01" db="EMBL/GenBank/DDBJ databases">
        <title>Microvirga sp. nov., an arsenate reduction bacterium isolated from Tibet hotspring sediments.</title>
        <authorList>
            <person name="Xian W.-D."/>
            <person name="Li W.-J."/>
        </authorList>
    </citation>
    <scope>NUCLEOTIDE SEQUENCE [LARGE SCALE GENOMIC DNA]</scope>
    <source>
        <strain evidence="1 2">KCTC 23863</strain>
    </source>
</reference>
<reference evidence="1 2" key="1">
    <citation type="submission" date="2019-12" db="EMBL/GenBank/DDBJ databases">
        <authorList>
            <person name="Yuan C.-G."/>
        </authorList>
    </citation>
    <scope>NUCLEOTIDE SEQUENCE [LARGE SCALE GENOMIC DNA]</scope>
    <source>
        <strain evidence="1 2">KCTC 23863</strain>
    </source>
</reference>
<sequence>MSIGPIASWPLRSRRISQRSSRPQGVLFQQDQVLYVAGDPLRYAYFPNDTAGKLVAVLKDGRSGEMAAYAERGRWALCRGRLIILRAVRCASVRDGLPDRAGLPAGEVIGQRRKIRQLELHFAEAMMSRVLLNVACNPV</sequence>
<keyword evidence="2" id="KW-1185">Reference proteome</keyword>
<gene>
    <name evidence="1" type="ORF">GR328_21790</name>
</gene>
<evidence type="ECO:0000313" key="2">
    <source>
        <dbReference type="Proteomes" id="UP000436483"/>
    </source>
</evidence>
<dbReference type="RefSeq" id="WP_160887596.1">
    <property type="nucleotide sequence ID" value="NZ_WURB01000025.1"/>
</dbReference>
<protein>
    <submittedName>
        <fullName evidence="1">Uncharacterized protein</fullName>
    </submittedName>
</protein>
<dbReference type="AlphaFoldDB" id="A0A7X3SR06"/>
<accession>A0A7X3SR06</accession>
<dbReference type="EMBL" id="WURB01000025">
    <property type="protein sequence ID" value="MXQ14042.1"/>
    <property type="molecule type" value="Genomic_DNA"/>
</dbReference>
<dbReference type="Proteomes" id="UP000436483">
    <property type="component" value="Unassembled WGS sequence"/>
</dbReference>
<name>A0A7X3SR06_9HYPH</name>
<organism evidence="1 2">
    <name type="scientific">Microvirga makkahensis</name>
    <dbReference type="NCBI Taxonomy" id="1128670"/>
    <lineage>
        <taxon>Bacteria</taxon>
        <taxon>Pseudomonadati</taxon>
        <taxon>Pseudomonadota</taxon>
        <taxon>Alphaproteobacteria</taxon>
        <taxon>Hyphomicrobiales</taxon>
        <taxon>Methylobacteriaceae</taxon>
        <taxon>Microvirga</taxon>
    </lineage>
</organism>
<comment type="caution">
    <text evidence="1">The sequence shown here is derived from an EMBL/GenBank/DDBJ whole genome shotgun (WGS) entry which is preliminary data.</text>
</comment>
<dbReference type="OrthoDB" id="7506088at2"/>